<dbReference type="PANTHER" id="PTHR44329">
    <property type="entry name" value="SERINE/THREONINE-PROTEIN KINASE TNNI3K-RELATED"/>
    <property type="match status" value="1"/>
</dbReference>
<dbReference type="InterPro" id="IPR008271">
    <property type="entry name" value="Ser/Thr_kinase_AS"/>
</dbReference>
<name>A0A0W0FIH2_MONRR</name>
<evidence type="ECO:0000259" key="1">
    <source>
        <dbReference type="PROSITE" id="PS50011"/>
    </source>
</evidence>
<dbReference type="Gene3D" id="1.10.510.10">
    <property type="entry name" value="Transferase(Phosphotransferase) domain 1"/>
    <property type="match status" value="1"/>
</dbReference>
<organism evidence="2 3">
    <name type="scientific">Moniliophthora roreri</name>
    <name type="common">Frosty pod rot fungus</name>
    <name type="synonym">Monilia roreri</name>
    <dbReference type="NCBI Taxonomy" id="221103"/>
    <lineage>
        <taxon>Eukaryota</taxon>
        <taxon>Fungi</taxon>
        <taxon>Dikarya</taxon>
        <taxon>Basidiomycota</taxon>
        <taxon>Agaricomycotina</taxon>
        <taxon>Agaricomycetes</taxon>
        <taxon>Agaricomycetidae</taxon>
        <taxon>Agaricales</taxon>
        <taxon>Marasmiineae</taxon>
        <taxon>Marasmiaceae</taxon>
        <taxon>Moniliophthora</taxon>
    </lineage>
</organism>
<dbReference type="Pfam" id="PF07714">
    <property type="entry name" value="PK_Tyr_Ser-Thr"/>
    <property type="match status" value="1"/>
</dbReference>
<dbReference type="InterPro" id="IPR011009">
    <property type="entry name" value="Kinase-like_dom_sf"/>
</dbReference>
<dbReference type="PROSITE" id="PS50011">
    <property type="entry name" value="PROTEIN_KINASE_DOM"/>
    <property type="match status" value="1"/>
</dbReference>
<accession>A0A0W0FIH2</accession>
<dbReference type="GO" id="GO:0004674">
    <property type="term" value="F:protein serine/threonine kinase activity"/>
    <property type="evidence" value="ECO:0007669"/>
    <property type="project" value="TreeGrafter"/>
</dbReference>
<dbReference type="InterPro" id="IPR051681">
    <property type="entry name" value="Ser/Thr_Kinases-Pseudokinases"/>
</dbReference>
<dbReference type="Proteomes" id="UP000054988">
    <property type="component" value="Unassembled WGS sequence"/>
</dbReference>
<proteinExistence type="predicted"/>
<dbReference type="AlphaFoldDB" id="A0A0W0FIH2"/>
<feature type="domain" description="Protein kinase" evidence="1">
    <location>
        <begin position="94"/>
        <end position="292"/>
    </location>
</feature>
<dbReference type="eggNOG" id="KOG0192">
    <property type="taxonomic scope" value="Eukaryota"/>
</dbReference>
<gene>
    <name evidence="2" type="ORF">WG66_11401</name>
</gene>
<dbReference type="PROSITE" id="PS00108">
    <property type="entry name" value="PROTEIN_KINASE_ST"/>
    <property type="match status" value="1"/>
</dbReference>
<evidence type="ECO:0000313" key="3">
    <source>
        <dbReference type="Proteomes" id="UP000054988"/>
    </source>
</evidence>
<dbReference type="InterPro" id="IPR001245">
    <property type="entry name" value="Ser-Thr/Tyr_kinase_cat_dom"/>
</dbReference>
<dbReference type="SMART" id="SM00220">
    <property type="entry name" value="S_TKc"/>
    <property type="match status" value="1"/>
</dbReference>
<sequence length="292" mass="32671">MNDFESTALVDQVARVGAAQHLWAMLKLPDPISTLLSLDARHVPLFAELLHLKASSNLIDADHRKLCVRVLRSLVEKHGILAMPPSLLLNNVVREGIHPRGGGSYADIWKGVWGEQSVCLKVLRIHLESDERKREKVVLAFCKEAMVWTRLRHPNILPLLGVNVTEFLPAFCFISPWMEHGDIICYLKRNPDHDRLKSVYEIASGLAYLHALKIIHGDIKGANVLVDDDHCCRLADFGLATVAETQRMDSTTSTVKGTVRWMAPELFVGGGEGARKKWSTDIYAYASTVYEV</sequence>
<evidence type="ECO:0000313" key="2">
    <source>
        <dbReference type="EMBL" id="KTB36020.1"/>
    </source>
</evidence>
<dbReference type="InterPro" id="IPR000719">
    <property type="entry name" value="Prot_kinase_dom"/>
</dbReference>
<dbReference type="GO" id="GO:0005524">
    <property type="term" value="F:ATP binding"/>
    <property type="evidence" value="ECO:0007669"/>
    <property type="project" value="InterPro"/>
</dbReference>
<dbReference type="EMBL" id="LATX01001935">
    <property type="protein sequence ID" value="KTB36020.1"/>
    <property type="molecule type" value="Genomic_DNA"/>
</dbReference>
<reference evidence="2 3" key="1">
    <citation type="submission" date="2015-12" db="EMBL/GenBank/DDBJ databases">
        <title>Draft genome sequence of Moniliophthora roreri, the causal agent of frosty pod rot of cacao.</title>
        <authorList>
            <person name="Aime M.C."/>
            <person name="Diaz-Valderrama J.R."/>
            <person name="Kijpornyongpan T."/>
            <person name="Phillips-Mora W."/>
        </authorList>
    </citation>
    <scope>NUCLEOTIDE SEQUENCE [LARGE SCALE GENOMIC DNA]</scope>
    <source>
        <strain evidence="2 3">MCA 2952</strain>
    </source>
</reference>
<protein>
    <recommendedName>
        <fullName evidence="1">Protein kinase domain-containing protein</fullName>
    </recommendedName>
</protein>
<comment type="caution">
    <text evidence="2">The sequence shown here is derived from an EMBL/GenBank/DDBJ whole genome shotgun (WGS) entry which is preliminary data.</text>
</comment>
<dbReference type="SUPFAM" id="SSF56112">
    <property type="entry name" value="Protein kinase-like (PK-like)"/>
    <property type="match status" value="1"/>
</dbReference>